<feature type="region of interest" description="Disordered" evidence="1">
    <location>
        <begin position="584"/>
        <end position="612"/>
    </location>
</feature>
<feature type="compositionally biased region" description="Low complexity" evidence="1">
    <location>
        <begin position="598"/>
        <end position="610"/>
    </location>
</feature>
<evidence type="ECO:0000313" key="4">
    <source>
        <dbReference type="EMBL" id="KAG8078625.1"/>
    </source>
</evidence>
<dbReference type="OrthoDB" id="2020544at2759"/>
<dbReference type="AlphaFoldDB" id="A0A8J5T970"/>
<reference evidence="4" key="2">
    <citation type="submission" date="2021-02" db="EMBL/GenBank/DDBJ databases">
        <authorList>
            <person name="Kimball J.A."/>
            <person name="Haas M.W."/>
            <person name="Macchietto M."/>
            <person name="Kono T."/>
            <person name="Duquette J."/>
            <person name="Shao M."/>
        </authorList>
    </citation>
    <scope>NUCLEOTIDE SEQUENCE</scope>
    <source>
        <tissue evidence="4">Fresh leaf tissue</tissue>
    </source>
</reference>
<comment type="caution">
    <text evidence="4">The sequence shown here is derived from an EMBL/GenBank/DDBJ whole genome shotgun (WGS) entry which is preliminary data.</text>
</comment>
<evidence type="ECO:0000256" key="1">
    <source>
        <dbReference type="SAM" id="MobiDB-lite"/>
    </source>
</evidence>
<dbReference type="Proteomes" id="UP000729402">
    <property type="component" value="Unassembled WGS sequence"/>
</dbReference>
<evidence type="ECO:0000259" key="2">
    <source>
        <dbReference type="Pfam" id="PF05003"/>
    </source>
</evidence>
<evidence type="ECO:0008006" key="6">
    <source>
        <dbReference type="Google" id="ProtNLM"/>
    </source>
</evidence>
<dbReference type="InterPro" id="IPR007700">
    <property type="entry name" value="DUF668"/>
</dbReference>
<keyword evidence="5" id="KW-1185">Reference proteome</keyword>
<feature type="domain" description="DUF668" evidence="2">
    <location>
        <begin position="377"/>
        <end position="462"/>
    </location>
</feature>
<dbReference type="PANTHER" id="PTHR31730:SF32">
    <property type="entry name" value="PROTEIN PSK SIMULATOR 1"/>
    <property type="match status" value="1"/>
</dbReference>
<evidence type="ECO:0000313" key="5">
    <source>
        <dbReference type="Proteomes" id="UP000729402"/>
    </source>
</evidence>
<dbReference type="InterPro" id="IPR021864">
    <property type="entry name" value="DUF3475"/>
</dbReference>
<dbReference type="Pfam" id="PF11961">
    <property type="entry name" value="DUF3475"/>
    <property type="match status" value="1"/>
</dbReference>
<accession>A0A8J5T970</accession>
<dbReference type="Pfam" id="PF05003">
    <property type="entry name" value="DUF668"/>
    <property type="match status" value="1"/>
</dbReference>
<dbReference type="InterPro" id="IPR045021">
    <property type="entry name" value="PSI1/2/3"/>
</dbReference>
<sequence>MGGLCSKGSAVDKSPSDTTLGPDRVVHGLERRAVKEERKTTAREAVAKRMQEEEQEQQPSIASVPEAPDSGVAIDAEPLPWDGVPQLARLPSQKSGMGVAKASAAKVSEVSSILGRASTVGLGKAVEVLDTLGSSMTNLNTSSGFGSGITTKGNKISILAFEVANTIVKGCNLMRSLSKESIKHLKEVVLYSEGVQILISKDMDELLKISAADKREELKVFSTEVVRFGNRCKDPQWHNLDRYFDKLASERTPQHHLKEEAESVMQQLVTSVQCTAELYHEMHALDRFEQDYQRKQQEEDGSSVLQRGDNLHILKQEVKSQRKHVKSLQKKSLWSKNLEEVMEKLVDIVHFLHLEIYNAFGHSDNEESPEPTKRRNRLGPAGLALHYANIISQIDTIVSRSSSIPPNTRDTLYQNLPRTVKYALRSKLNSLRVNEELSASQIKAEMDKTSRWLLPIANNTTKAHHGFGWVGEWANAGSDMNCKPTGPMDLTRIETLYHADKDKTDAHILELVAWLHHLISQSKTSNGERSPIKSPIRSPTQRGYTITLSPNKASNSSPLLTQEDQDMLRDVKYRKFIPGISKSQEFDARSRHSKQSRLSKSNSHSPSSGSMKESLSIRRLLPVIDFEIDRIKAMDVIDRVDNLKVCLKVTRNLLELAMSEIPCSSLDSSCRCSEVECNCRTSALACLPGVPRTPVQAERRSSWVVATSTEVEGAGTSWAGD</sequence>
<dbReference type="GO" id="GO:0045927">
    <property type="term" value="P:positive regulation of growth"/>
    <property type="evidence" value="ECO:0007669"/>
    <property type="project" value="InterPro"/>
</dbReference>
<feature type="compositionally biased region" description="Basic and acidic residues" evidence="1">
    <location>
        <begin position="24"/>
        <end position="52"/>
    </location>
</feature>
<protein>
    <recommendedName>
        <fullName evidence="6">DUF668 domain-containing protein</fullName>
    </recommendedName>
</protein>
<dbReference type="PANTHER" id="PTHR31730">
    <property type="entry name" value="OS01G0873900 PROTEIN"/>
    <property type="match status" value="1"/>
</dbReference>
<feature type="compositionally biased region" description="Polar residues" evidence="1">
    <location>
        <begin position="537"/>
        <end position="560"/>
    </location>
</feature>
<proteinExistence type="predicted"/>
<organism evidence="4 5">
    <name type="scientific">Zizania palustris</name>
    <name type="common">Northern wild rice</name>
    <dbReference type="NCBI Taxonomy" id="103762"/>
    <lineage>
        <taxon>Eukaryota</taxon>
        <taxon>Viridiplantae</taxon>
        <taxon>Streptophyta</taxon>
        <taxon>Embryophyta</taxon>
        <taxon>Tracheophyta</taxon>
        <taxon>Spermatophyta</taxon>
        <taxon>Magnoliopsida</taxon>
        <taxon>Liliopsida</taxon>
        <taxon>Poales</taxon>
        <taxon>Poaceae</taxon>
        <taxon>BOP clade</taxon>
        <taxon>Oryzoideae</taxon>
        <taxon>Oryzeae</taxon>
        <taxon>Zizaniinae</taxon>
        <taxon>Zizania</taxon>
    </lineage>
</organism>
<evidence type="ECO:0000259" key="3">
    <source>
        <dbReference type="Pfam" id="PF11961"/>
    </source>
</evidence>
<feature type="region of interest" description="Disordered" evidence="1">
    <location>
        <begin position="1"/>
        <end position="78"/>
    </location>
</feature>
<feature type="region of interest" description="Disordered" evidence="1">
    <location>
        <begin position="523"/>
        <end position="560"/>
    </location>
</feature>
<name>A0A8J5T970_ZIZPA</name>
<dbReference type="EMBL" id="JAAALK010000282">
    <property type="protein sequence ID" value="KAG8078625.1"/>
    <property type="molecule type" value="Genomic_DNA"/>
</dbReference>
<gene>
    <name evidence="4" type="ORF">GUJ93_ZPchr0007g5968</name>
</gene>
<reference evidence="4" key="1">
    <citation type="journal article" date="2021" name="bioRxiv">
        <title>Whole Genome Assembly and Annotation of Northern Wild Rice, Zizania palustris L., Supports a Whole Genome Duplication in the Zizania Genus.</title>
        <authorList>
            <person name="Haas M."/>
            <person name="Kono T."/>
            <person name="Macchietto M."/>
            <person name="Millas R."/>
            <person name="McGilp L."/>
            <person name="Shao M."/>
            <person name="Duquette J."/>
            <person name="Hirsch C.N."/>
            <person name="Kimball J."/>
        </authorList>
    </citation>
    <scope>NUCLEOTIDE SEQUENCE</scope>
    <source>
        <tissue evidence="4">Fresh leaf tissue</tissue>
    </source>
</reference>
<feature type="domain" description="DUF3475" evidence="3">
    <location>
        <begin position="158"/>
        <end position="214"/>
    </location>
</feature>